<feature type="domain" description="ABM" evidence="1">
    <location>
        <begin position="9"/>
        <end position="98"/>
    </location>
</feature>
<keyword evidence="2" id="KW-0560">Oxidoreductase</keyword>
<dbReference type="KEGG" id="fbm:MQE35_05035"/>
<dbReference type="InterPro" id="IPR011008">
    <property type="entry name" value="Dimeric_a/b-barrel"/>
</dbReference>
<reference evidence="2" key="1">
    <citation type="submission" date="2022-03" db="EMBL/GenBank/DDBJ databases">
        <title>Description of Abyssus ytuae gen. nov., sp. nov., a novel member of the family Flavobacteriaceae isolated from the sediment of Mariana Trench.</title>
        <authorList>
            <person name="Zhang J."/>
            <person name="Xu X."/>
        </authorList>
    </citation>
    <scope>NUCLEOTIDE SEQUENCE</scope>
    <source>
        <strain evidence="2">MT3330</strain>
    </source>
</reference>
<gene>
    <name evidence="2" type="ORF">MQE35_05035</name>
</gene>
<dbReference type="EMBL" id="CP094358">
    <property type="protein sequence ID" value="UOB18655.1"/>
    <property type="molecule type" value="Genomic_DNA"/>
</dbReference>
<evidence type="ECO:0000259" key="1">
    <source>
        <dbReference type="PROSITE" id="PS51725"/>
    </source>
</evidence>
<dbReference type="Proteomes" id="UP000831290">
    <property type="component" value="Chromosome"/>
</dbReference>
<dbReference type="AlphaFoldDB" id="A0A9E7D0R2"/>
<organism evidence="2 3">
    <name type="scientific">Abyssalbus ytuae</name>
    <dbReference type="NCBI Taxonomy" id="2926907"/>
    <lineage>
        <taxon>Bacteria</taxon>
        <taxon>Pseudomonadati</taxon>
        <taxon>Bacteroidota</taxon>
        <taxon>Flavobacteriia</taxon>
        <taxon>Flavobacteriales</taxon>
        <taxon>Flavobacteriaceae</taxon>
        <taxon>Abyssalbus</taxon>
    </lineage>
</organism>
<dbReference type="Pfam" id="PF03992">
    <property type="entry name" value="ABM"/>
    <property type="match status" value="1"/>
</dbReference>
<protein>
    <submittedName>
        <fullName evidence="2">Antibiotic biosynthesis monooxygenase</fullName>
    </submittedName>
</protein>
<accession>A0A9E7D0R2</accession>
<dbReference type="PROSITE" id="PS51725">
    <property type="entry name" value="ABM"/>
    <property type="match status" value="1"/>
</dbReference>
<proteinExistence type="predicted"/>
<dbReference type="GO" id="GO:0004497">
    <property type="term" value="F:monooxygenase activity"/>
    <property type="evidence" value="ECO:0007669"/>
    <property type="project" value="UniProtKB-KW"/>
</dbReference>
<evidence type="ECO:0000313" key="3">
    <source>
        <dbReference type="Proteomes" id="UP000831290"/>
    </source>
</evidence>
<sequence>MSEIKNNYVTVLWEARAKKGMEAEMKAFITGVVTGSRYDAGCIEYEAHEVEGQSGTFIIFERWESKTALEEHLTCNRMKEKAPQLLELMEGSIEEGIRLLQPFRPEK</sequence>
<dbReference type="Gene3D" id="3.30.70.100">
    <property type="match status" value="1"/>
</dbReference>
<name>A0A9E7D0R2_9FLAO</name>
<dbReference type="RefSeq" id="WP_255845272.1">
    <property type="nucleotide sequence ID" value="NZ_CP094358.1"/>
</dbReference>
<keyword evidence="3" id="KW-1185">Reference proteome</keyword>
<evidence type="ECO:0000313" key="2">
    <source>
        <dbReference type="EMBL" id="UOB18655.1"/>
    </source>
</evidence>
<keyword evidence="2" id="KW-0503">Monooxygenase</keyword>
<dbReference type="InterPro" id="IPR007138">
    <property type="entry name" value="ABM_dom"/>
</dbReference>
<dbReference type="SUPFAM" id="SSF54909">
    <property type="entry name" value="Dimeric alpha+beta barrel"/>
    <property type="match status" value="1"/>
</dbReference>